<dbReference type="GO" id="GO:0046474">
    <property type="term" value="P:glycerophospholipid biosynthetic process"/>
    <property type="evidence" value="ECO:0007669"/>
    <property type="project" value="TreeGrafter"/>
</dbReference>
<dbReference type="InterPro" id="IPR050324">
    <property type="entry name" value="CDP-alcohol_PTase-I"/>
</dbReference>
<dbReference type="RefSeq" id="XP_011001874.1">
    <property type="nucleotide sequence ID" value="XM_011003572.1"/>
</dbReference>
<feature type="region of interest" description="Disordered" evidence="1">
    <location>
        <begin position="38"/>
        <end position="59"/>
    </location>
</feature>
<dbReference type="Proteomes" id="UP000694918">
    <property type="component" value="Unplaced"/>
</dbReference>
<accession>A0AAJ6X1G7</accession>
<protein>
    <submittedName>
        <fullName evidence="3">Uncharacterized protein YKR070W-like</fullName>
    </submittedName>
</protein>
<dbReference type="InterPro" id="IPR006357">
    <property type="entry name" value="HAD-SF_hydro_IIA"/>
</dbReference>
<dbReference type="InterPro" id="IPR023214">
    <property type="entry name" value="HAD_sf"/>
</dbReference>
<organism evidence="2 3">
    <name type="scientific">Populus euphratica</name>
    <name type="common">Euphrates poplar</name>
    <dbReference type="NCBI Taxonomy" id="75702"/>
    <lineage>
        <taxon>Eukaryota</taxon>
        <taxon>Viridiplantae</taxon>
        <taxon>Streptophyta</taxon>
        <taxon>Embryophyta</taxon>
        <taxon>Tracheophyta</taxon>
        <taxon>Spermatophyta</taxon>
        <taxon>Magnoliopsida</taxon>
        <taxon>eudicotyledons</taxon>
        <taxon>Gunneridae</taxon>
        <taxon>Pentapetalae</taxon>
        <taxon>rosids</taxon>
        <taxon>fabids</taxon>
        <taxon>Malpighiales</taxon>
        <taxon>Salicaceae</taxon>
        <taxon>Saliceae</taxon>
        <taxon>Populus</taxon>
    </lineage>
</organism>
<evidence type="ECO:0000256" key="1">
    <source>
        <dbReference type="SAM" id="MobiDB-lite"/>
    </source>
</evidence>
<dbReference type="KEGG" id="peu:105108755"/>
<dbReference type="PANTHER" id="PTHR14269:SF49">
    <property type="entry name" value="HYDROLASE FAMILY PROTEIN _ HAD-SUPERFAMILY PROTEIN"/>
    <property type="match status" value="1"/>
</dbReference>
<dbReference type="Pfam" id="PF13242">
    <property type="entry name" value="Hydrolase_like"/>
    <property type="match status" value="1"/>
</dbReference>
<proteinExistence type="predicted"/>
<evidence type="ECO:0000313" key="3">
    <source>
        <dbReference type="RefSeq" id="XP_011001874.1"/>
    </source>
</evidence>
<dbReference type="Gene3D" id="3.40.50.1000">
    <property type="entry name" value="HAD superfamily/HAD-like"/>
    <property type="match status" value="2"/>
</dbReference>
<dbReference type="GO" id="GO:0005739">
    <property type="term" value="C:mitochondrion"/>
    <property type="evidence" value="ECO:0007669"/>
    <property type="project" value="TreeGrafter"/>
</dbReference>
<dbReference type="SUPFAM" id="SSF56784">
    <property type="entry name" value="HAD-like"/>
    <property type="match status" value="1"/>
</dbReference>
<dbReference type="AlphaFoldDB" id="A0AAJ6X1G7"/>
<keyword evidence="2" id="KW-1185">Reference proteome</keyword>
<reference evidence="3" key="1">
    <citation type="submission" date="2025-08" db="UniProtKB">
        <authorList>
            <consortium name="RefSeq"/>
        </authorList>
    </citation>
    <scope>IDENTIFICATION</scope>
</reference>
<feature type="compositionally biased region" description="Polar residues" evidence="1">
    <location>
        <begin position="38"/>
        <end position="51"/>
    </location>
</feature>
<dbReference type="FunFam" id="3.40.50.1000:FF:000137">
    <property type="entry name" value="Hydrolase family protein / HAD-superfamily protein"/>
    <property type="match status" value="1"/>
</dbReference>
<dbReference type="InterPro" id="IPR006353">
    <property type="entry name" value="HAD-SF_hydro_IIA_CECR5"/>
</dbReference>
<gene>
    <name evidence="3" type="primary">LOC105108755</name>
</gene>
<dbReference type="GeneID" id="105108755"/>
<dbReference type="Pfam" id="PF13344">
    <property type="entry name" value="Hydrolase_6"/>
    <property type="match status" value="1"/>
</dbReference>
<evidence type="ECO:0000313" key="2">
    <source>
        <dbReference type="Proteomes" id="UP000694918"/>
    </source>
</evidence>
<dbReference type="NCBIfam" id="TIGR01460">
    <property type="entry name" value="HAD-SF-IIA"/>
    <property type="match status" value="1"/>
</dbReference>
<dbReference type="InterPro" id="IPR036412">
    <property type="entry name" value="HAD-like_sf"/>
</dbReference>
<dbReference type="PANTHER" id="PTHR14269">
    <property type="entry name" value="CDP-DIACYLGLYCEROL--GLYCEROL-3-PHOSPHATE 3-PHOSPHATIDYLTRANSFERASE-RELATED"/>
    <property type="match status" value="1"/>
</dbReference>
<sequence length="445" mass="49725">MERKTQALLSFLLNSKNDHHKRPSSRICGACALHKTTTRGSSSLQKRTSFSTRRKRGREKEMRFQRSLVVVFPRIRNKFQSQASRYFSSQLESEQRSSFGIAFDIDGVILRGRDPIGGSPQAMRRLYGDSGNLNVPFLFLTNGGGVPESKRANELSEQLGVKILPSQVLQGHSPFKSLSERYENQLIIAAGKGEPAVVMSEYGFKKVVSLDEYASLFENIDPLSEYKKWTANQVLDRSVHPMNTVARYDVSSEAVKAVFVVSDPVDWGRDIQVLCDVLRCGGLPGQENGHQPPLYFASDDLEYKAAFPSNRLGMGAFRIALESVFNRVHHNPLEHVSFGKPNPVVFKNAEAMLRQLQQSYHSDGSKESGDSGLQSFKTLYMIGDNPSVDIKGARQAGHPWFSILTRTGVFQGKHNHAEFPADLVVDTVEEAVDYILGRECFIGYL</sequence>
<name>A0AAJ6X1G7_POPEU</name>
<dbReference type="NCBIfam" id="TIGR01456">
    <property type="entry name" value="CECR5"/>
    <property type="match status" value="1"/>
</dbReference>